<dbReference type="Gene3D" id="1.10.3210.10">
    <property type="entry name" value="Hypothetical protein af1432"/>
    <property type="match status" value="1"/>
</dbReference>
<dbReference type="RefSeq" id="WP_277654834.1">
    <property type="nucleotide sequence ID" value="NZ_JALBUR010000001.1"/>
</dbReference>
<reference evidence="8 9" key="1">
    <citation type="submission" date="2022-03" db="EMBL/GenBank/DDBJ databases">
        <title>Novel taxa within the pig intestine.</title>
        <authorList>
            <person name="Wylensek D."/>
            <person name="Bishof K."/>
            <person name="Afrizal A."/>
            <person name="Clavel T."/>
        </authorList>
    </citation>
    <scope>NUCLEOTIDE SEQUENCE [LARGE SCALE GENOMIC DNA]</scope>
    <source>
        <strain evidence="8 9">CLA-KB-P133</strain>
    </source>
</reference>
<keyword evidence="9" id="KW-1185">Reference proteome</keyword>
<dbReference type="SUPFAM" id="SSF109604">
    <property type="entry name" value="HD-domain/PDEase-like"/>
    <property type="match status" value="1"/>
</dbReference>
<name>A0AB35U330_9FIRM</name>
<dbReference type="PROSITE" id="PS51831">
    <property type="entry name" value="HD"/>
    <property type="match status" value="1"/>
</dbReference>
<gene>
    <name evidence="8" type="primary">yqeK</name>
    <name evidence="8" type="ORF">MOZ60_01030</name>
</gene>
<dbReference type="EC" id="3.6.1.41" evidence="1"/>
<dbReference type="InterPro" id="IPR051094">
    <property type="entry name" value="Diverse_Catalytic_Enzymes"/>
</dbReference>
<dbReference type="InterPro" id="IPR005249">
    <property type="entry name" value="YqeK"/>
</dbReference>
<dbReference type="SMART" id="SM00471">
    <property type="entry name" value="HDc"/>
    <property type="match status" value="1"/>
</dbReference>
<keyword evidence="3" id="KW-0547">Nucleotide-binding</keyword>
<dbReference type="NCBIfam" id="TIGR00488">
    <property type="entry name" value="bis(5'-nucleosyl)-tetraphosphatase (symmetrical) YqeK"/>
    <property type="match status" value="1"/>
</dbReference>
<evidence type="ECO:0000256" key="2">
    <source>
        <dbReference type="ARBA" id="ARBA00022723"/>
    </source>
</evidence>
<dbReference type="Proteomes" id="UP001286174">
    <property type="component" value="Unassembled WGS sequence"/>
</dbReference>
<protein>
    <recommendedName>
        <fullName evidence="1">bis(5'-nucleosyl)-tetraphosphatase (symmetrical)</fullName>
        <ecNumber evidence="1">3.6.1.41</ecNumber>
    </recommendedName>
</protein>
<sequence length="272" mass="31035">MKKAVLICPFDPITSSELDYAKHLVKKHGLSTLFLVPFGNGICTMAERRKMLETAIAPYRHLELCDQVRKEDKVYSYDDAEKDEEKVRTGSFFLAPKAVRQIMNENGWYYECVARANCKPHRYTHSVGVAKTARTIAIAHHMDPLEAYKAGLLHDVTKAWSDAKSRKVIARDMPEWLTMSPKIWHSYTAVVFCRQQLDLHDDRILHAIAHHTLGDGQSDLDKVLYIADKIEPGRGYDTTKEMNLALQDLDQAAALIMQESKAYREEKEGLDV</sequence>
<evidence type="ECO:0000256" key="1">
    <source>
        <dbReference type="ARBA" id="ARBA00012506"/>
    </source>
</evidence>
<dbReference type="Pfam" id="PF01966">
    <property type="entry name" value="HD"/>
    <property type="match status" value="1"/>
</dbReference>
<evidence type="ECO:0000259" key="7">
    <source>
        <dbReference type="PROSITE" id="PS51831"/>
    </source>
</evidence>
<dbReference type="AlphaFoldDB" id="A0AB35U330"/>
<dbReference type="InterPro" id="IPR006674">
    <property type="entry name" value="HD_domain"/>
</dbReference>
<proteinExistence type="predicted"/>
<dbReference type="PANTHER" id="PTHR35795">
    <property type="entry name" value="SLR1885 PROTEIN"/>
    <property type="match status" value="1"/>
</dbReference>
<evidence type="ECO:0000256" key="3">
    <source>
        <dbReference type="ARBA" id="ARBA00022741"/>
    </source>
</evidence>
<evidence type="ECO:0000256" key="6">
    <source>
        <dbReference type="ARBA" id="ARBA00049417"/>
    </source>
</evidence>
<evidence type="ECO:0000256" key="4">
    <source>
        <dbReference type="ARBA" id="ARBA00022801"/>
    </source>
</evidence>
<evidence type="ECO:0000256" key="5">
    <source>
        <dbReference type="ARBA" id="ARBA00023004"/>
    </source>
</evidence>
<dbReference type="GO" id="GO:0000166">
    <property type="term" value="F:nucleotide binding"/>
    <property type="evidence" value="ECO:0007669"/>
    <property type="project" value="UniProtKB-KW"/>
</dbReference>
<dbReference type="CDD" id="cd00077">
    <property type="entry name" value="HDc"/>
    <property type="match status" value="1"/>
</dbReference>
<keyword evidence="2" id="KW-0479">Metal-binding</keyword>
<comment type="catalytic activity">
    <reaction evidence="6">
        <text>P(1),P(4)-bis(5'-adenosyl) tetraphosphate + H2O = 2 ADP + 2 H(+)</text>
        <dbReference type="Rhea" id="RHEA:24252"/>
        <dbReference type="ChEBI" id="CHEBI:15377"/>
        <dbReference type="ChEBI" id="CHEBI:15378"/>
        <dbReference type="ChEBI" id="CHEBI:58141"/>
        <dbReference type="ChEBI" id="CHEBI:456216"/>
        <dbReference type="EC" id="3.6.1.41"/>
    </reaction>
</comment>
<evidence type="ECO:0000313" key="8">
    <source>
        <dbReference type="EMBL" id="MDX8418672.1"/>
    </source>
</evidence>
<feature type="domain" description="HD" evidence="7">
    <location>
        <begin position="122"/>
        <end position="233"/>
    </location>
</feature>
<dbReference type="PANTHER" id="PTHR35795:SF1">
    <property type="entry name" value="BIS(5'-NUCLEOSYL)-TETRAPHOSPHATASE, SYMMETRICAL"/>
    <property type="match status" value="1"/>
</dbReference>
<keyword evidence="5" id="KW-0408">Iron</keyword>
<dbReference type="GO" id="GO:0008803">
    <property type="term" value="F:bis(5'-nucleosyl)-tetraphosphatase (symmetrical) activity"/>
    <property type="evidence" value="ECO:0007669"/>
    <property type="project" value="UniProtKB-EC"/>
</dbReference>
<dbReference type="EMBL" id="JALBUR010000001">
    <property type="protein sequence ID" value="MDX8418672.1"/>
    <property type="molecule type" value="Genomic_DNA"/>
</dbReference>
<dbReference type="GO" id="GO:0046872">
    <property type="term" value="F:metal ion binding"/>
    <property type="evidence" value="ECO:0007669"/>
    <property type="project" value="UniProtKB-KW"/>
</dbReference>
<evidence type="ECO:0000313" key="9">
    <source>
        <dbReference type="Proteomes" id="UP001286174"/>
    </source>
</evidence>
<organism evidence="8 9">
    <name type="scientific">Grylomicrobium aquisgranensis</name>
    <dbReference type="NCBI Taxonomy" id="2926318"/>
    <lineage>
        <taxon>Bacteria</taxon>
        <taxon>Bacillati</taxon>
        <taxon>Bacillota</taxon>
        <taxon>Erysipelotrichia</taxon>
        <taxon>Erysipelotrichales</taxon>
        <taxon>Erysipelotrichaceae</taxon>
        <taxon>Grylomicrobium</taxon>
    </lineage>
</organism>
<comment type="caution">
    <text evidence="8">The sequence shown here is derived from an EMBL/GenBank/DDBJ whole genome shotgun (WGS) entry which is preliminary data.</text>
</comment>
<accession>A0AB35U330</accession>
<keyword evidence="4 8" id="KW-0378">Hydrolase</keyword>
<dbReference type="InterPro" id="IPR003607">
    <property type="entry name" value="HD/PDEase_dom"/>
</dbReference>